<evidence type="ECO:0000313" key="3">
    <source>
        <dbReference type="WBParaSite" id="HPBE_0000114101-mRNA-1"/>
    </source>
</evidence>
<evidence type="ECO:0000313" key="2">
    <source>
        <dbReference type="Proteomes" id="UP000050761"/>
    </source>
</evidence>
<dbReference type="WBParaSite" id="HPBE_0000114101-mRNA-1">
    <property type="protein sequence ID" value="HPBE_0000114101-mRNA-1"/>
    <property type="gene ID" value="HPBE_0000114101"/>
</dbReference>
<dbReference type="OrthoDB" id="5845191at2759"/>
<accession>A0A3P7U5F2</accession>
<evidence type="ECO:0000313" key="1">
    <source>
        <dbReference type="EMBL" id="VDO19524.1"/>
    </source>
</evidence>
<proteinExistence type="predicted"/>
<dbReference type="AlphaFoldDB" id="A0A183F4P9"/>
<sequence>MKVFEQIFGIVKLSDNQCCIVSGCGTIDARRAARLLAEKHRERQKQWALLSPSLEAVSVTFADLQKLAVAKQDTSWNSLALMMRTISSSAMSRLPRGNLECRICSSCNSFCPFCILFVRKITVSETEAALSKMKSGKAIALDDLPADLWKSRGWCPVV</sequence>
<organism evidence="2 3">
    <name type="scientific">Heligmosomoides polygyrus</name>
    <name type="common">Parasitic roundworm</name>
    <dbReference type="NCBI Taxonomy" id="6339"/>
    <lineage>
        <taxon>Eukaryota</taxon>
        <taxon>Metazoa</taxon>
        <taxon>Ecdysozoa</taxon>
        <taxon>Nematoda</taxon>
        <taxon>Chromadorea</taxon>
        <taxon>Rhabditida</taxon>
        <taxon>Rhabditina</taxon>
        <taxon>Rhabditomorpha</taxon>
        <taxon>Strongyloidea</taxon>
        <taxon>Heligmosomidae</taxon>
        <taxon>Heligmosomoides</taxon>
    </lineage>
</organism>
<name>A0A183F4P9_HELPZ</name>
<protein>
    <submittedName>
        <fullName evidence="3">4Fe-4S ferredoxin-type domain-containing protein</fullName>
    </submittedName>
</protein>
<keyword evidence="2" id="KW-1185">Reference proteome</keyword>
<gene>
    <name evidence="1" type="ORF">HPBE_LOCUS1142</name>
</gene>
<accession>A0A183F4P9</accession>
<reference evidence="3" key="2">
    <citation type="submission" date="2019-09" db="UniProtKB">
        <authorList>
            <consortium name="WormBaseParasite"/>
        </authorList>
    </citation>
    <scope>IDENTIFICATION</scope>
</reference>
<dbReference type="Proteomes" id="UP000050761">
    <property type="component" value="Unassembled WGS sequence"/>
</dbReference>
<reference evidence="1 2" key="1">
    <citation type="submission" date="2018-11" db="EMBL/GenBank/DDBJ databases">
        <authorList>
            <consortium name="Pathogen Informatics"/>
        </authorList>
    </citation>
    <scope>NUCLEOTIDE SEQUENCE [LARGE SCALE GENOMIC DNA]</scope>
</reference>
<dbReference type="EMBL" id="UZAH01001134">
    <property type="protein sequence ID" value="VDO19524.1"/>
    <property type="molecule type" value="Genomic_DNA"/>
</dbReference>